<keyword evidence="3" id="KW-1185">Reference proteome</keyword>
<name>A0A7Z0L0H8_9RHOB</name>
<feature type="transmembrane region" description="Helical" evidence="1">
    <location>
        <begin position="51"/>
        <end position="74"/>
    </location>
</feature>
<protein>
    <submittedName>
        <fullName evidence="2">Uncharacterized protein</fullName>
    </submittedName>
</protein>
<proteinExistence type="predicted"/>
<comment type="caution">
    <text evidence="2">The sequence shown here is derived from an EMBL/GenBank/DDBJ whole genome shotgun (WGS) entry which is preliminary data.</text>
</comment>
<gene>
    <name evidence="2" type="ORF">HUK65_09715</name>
</gene>
<keyword evidence="1" id="KW-0472">Membrane</keyword>
<accession>A0A7Z0L0H8</accession>
<keyword evidence="1" id="KW-0812">Transmembrane</keyword>
<feature type="transmembrane region" description="Helical" evidence="1">
    <location>
        <begin position="23"/>
        <end position="45"/>
    </location>
</feature>
<dbReference type="Proteomes" id="UP000529417">
    <property type="component" value="Unassembled WGS sequence"/>
</dbReference>
<organism evidence="2 3">
    <name type="scientific">Rhabdonatronobacter sediminivivens</name>
    <dbReference type="NCBI Taxonomy" id="2743469"/>
    <lineage>
        <taxon>Bacteria</taxon>
        <taxon>Pseudomonadati</taxon>
        <taxon>Pseudomonadota</taxon>
        <taxon>Alphaproteobacteria</taxon>
        <taxon>Rhodobacterales</taxon>
        <taxon>Paracoccaceae</taxon>
        <taxon>Rhabdonatronobacter</taxon>
    </lineage>
</organism>
<dbReference type="EMBL" id="JACBXS010000016">
    <property type="protein sequence ID" value="NYS25268.1"/>
    <property type="molecule type" value="Genomic_DNA"/>
</dbReference>
<evidence type="ECO:0000313" key="3">
    <source>
        <dbReference type="Proteomes" id="UP000529417"/>
    </source>
</evidence>
<dbReference type="RefSeq" id="WP_179905969.1">
    <property type="nucleotide sequence ID" value="NZ_JACBXS010000016.1"/>
</dbReference>
<keyword evidence="1" id="KW-1133">Transmembrane helix</keyword>
<sequence length="142" mass="15331">MTPPGHPDARAFAADRLLESERLALAAAGAPLALLLTQIGTIAGAGEVVRVLATVSILSFVYCCIWQVYIVNYATYWLAAARMEGDSPTLVGRGLISAFRLREAHTEEGLIRLIRLSRWHYSLAYWAGGVSGLGAALMVVWS</sequence>
<feature type="transmembrane region" description="Helical" evidence="1">
    <location>
        <begin position="123"/>
        <end position="141"/>
    </location>
</feature>
<evidence type="ECO:0000256" key="1">
    <source>
        <dbReference type="SAM" id="Phobius"/>
    </source>
</evidence>
<dbReference type="AlphaFoldDB" id="A0A7Z0L0H8"/>
<reference evidence="2 3" key="1">
    <citation type="journal article" date="2000" name="Arch. Microbiol.">
        <title>Rhodobaca bogoriensis gen. nov. and sp. nov., an alkaliphilic purple nonsulfur bacterium from African Rift Valley soda lakes.</title>
        <authorList>
            <person name="Milford A.D."/>
            <person name="Achenbach L.A."/>
            <person name="Jung D.O."/>
            <person name="Madigan M.T."/>
        </authorList>
    </citation>
    <scope>NUCLEOTIDE SEQUENCE [LARGE SCALE GENOMIC DNA]</scope>
    <source>
        <strain evidence="2 3">2376</strain>
    </source>
</reference>
<evidence type="ECO:0000313" key="2">
    <source>
        <dbReference type="EMBL" id="NYS25268.1"/>
    </source>
</evidence>